<keyword evidence="3" id="KW-1185">Reference proteome</keyword>
<dbReference type="AlphaFoldDB" id="A0A285PG30"/>
<dbReference type="Gene3D" id="3.30.70.100">
    <property type="match status" value="1"/>
</dbReference>
<sequence>MRSIQRELPQVDGCLDVRVLSHADKTGCFTLVEDWSSQSQHEAHIQTLTSNGDWAKLEALLREPVLANNYIPLETEDINS</sequence>
<dbReference type="GO" id="GO:0004497">
    <property type="term" value="F:monooxygenase activity"/>
    <property type="evidence" value="ECO:0007669"/>
    <property type="project" value="UniProtKB-KW"/>
</dbReference>
<evidence type="ECO:0000313" key="2">
    <source>
        <dbReference type="EMBL" id="SNZ20654.1"/>
    </source>
</evidence>
<keyword evidence="2" id="KW-0560">Oxidoreductase</keyword>
<feature type="domain" description="ABM" evidence="1">
    <location>
        <begin position="5"/>
        <end position="47"/>
    </location>
</feature>
<keyword evidence="2" id="KW-0503">Monooxygenase</keyword>
<gene>
    <name evidence="2" type="ORF">SAMN06265368_3763</name>
</gene>
<proteinExistence type="predicted"/>
<name>A0A285PG30_9HYPH</name>
<reference evidence="2 3" key="1">
    <citation type="submission" date="2017-09" db="EMBL/GenBank/DDBJ databases">
        <authorList>
            <person name="Ehlers B."/>
            <person name="Leendertz F.H."/>
        </authorList>
    </citation>
    <scope>NUCLEOTIDE SEQUENCE [LARGE SCALE GENOMIC DNA]</scope>
    <source>
        <strain evidence="2 3">DSM 18289</strain>
    </source>
</reference>
<dbReference type="Pfam" id="PF03992">
    <property type="entry name" value="ABM"/>
    <property type="match status" value="1"/>
</dbReference>
<dbReference type="InterPro" id="IPR007138">
    <property type="entry name" value="ABM_dom"/>
</dbReference>
<dbReference type="SUPFAM" id="SSF54909">
    <property type="entry name" value="Dimeric alpha+beta barrel"/>
    <property type="match status" value="1"/>
</dbReference>
<dbReference type="InterPro" id="IPR011008">
    <property type="entry name" value="Dimeric_a/b-barrel"/>
</dbReference>
<accession>A0A285PG30</accession>
<evidence type="ECO:0000313" key="3">
    <source>
        <dbReference type="Proteomes" id="UP000219439"/>
    </source>
</evidence>
<protein>
    <submittedName>
        <fullName evidence="2">Antibiotic biosynthesis monooxygenase</fullName>
    </submittedName>
</protein>
<organism evidence="2 3">
    <name type="scientific">Cohaesibacter gelatinilyticus</name>
    <dbReference type="NCBI Taxonomy" id="372072"/>
    <lineage>
        <taxon>Bacteria</taxon>
        <taxon>Pseudomonadati</taxon>
        <taxon>Pseudomonadota</taxon>
        <taxon>Alphaproteobacteria</taxon>
        <taxon>Hyphomicrobiales</taxon>
        <taxon>Cohaesibacteraceae</taxon>
    </lineage>
</organism>
<dbReference type="EMBL" id="OBEL01000005">
    <property type="protein sequence ID" value="SNZ20654.1"/>
    <property type="molecule type" value="Genomic_DNA"/>
</dbReference>
<dbReference type="Proteomes" id="UP000219439">
    <property type="component" value="Unassembled WGS sequence"/>
</dbReference>
<evidence type="ECO:0000259" key="1">
    <source>
        <dbReference type="Pfam" id="PF03992"/>
    </source>
</evidence>